<dbReference type="Pfam" id="PF18962">
    <property type="entry name" value="Por_Secre_tail"/>
    <property type="match status" value="1"/>
</dbReference>
<feature type="domain" description="Secretion system C-terminal sorting" evidence="2">
    <location>
        <begin position="464"/>
        <end position="538"/>
    </location>
</feature>
<dbReference type="SUPFAM" id="SSF50939">
    <property type="entry name" value="Sialidases"/>
    <property type="match status" value="1"/>
</dbReference>
<accession>A0A660S8X3</accession>
<evidence type="ECO:0000256" key="1">
    <source>
        <dbReference type="SAM" id="SignalP"/>
    </source>
</evidence>
<dbReference type="InterPro" id="IPR036278">
    <property type="entry name" value="Sialidase_sf"/>
</dbReference>
<name>A0A660S8X3_UNCT6</name>
<dbReference type="Gene3D" id="2.60.40.4070">
    <property type="match status" value="1"/>
</dbReference>
<feature type="signal peptide" evidence="1">
    <location>
        <begin position="1"/>
        <end position="19"/>
    </location>
</feature>
<protein>
    <recommendedName>
        <fullName evidence="2">Secretion system C-terminal sorting domain-containing protein</fullName>
    </recommendedName>
</protein>
<evidence type="ECO:0000313" key="4">
    <source>
        <dbReference type="Proteomes" id="UP000282321"/>
    </source>
</evidence>
<dbReference type="AlphaFoldDB" id="A0A660S8X3"/>
<dbReference type="InterPro" id="IPR026444">
    <property type="entry name" value="Secre_tail"/>
</dbReference>
<evidence type="ECO:0000313" key="3">
    <source>
        <dbReference type="EMBL" id="RKX66948.1"/>
    </source>
</evidence>
<organism evidence="3 4">
    <name type="scientific">candidate division TA06 bacterium</name>
    <dbReference type="NCBI Taxonomy" id="2250710"/>
    <lineage>
        <taxon>Bacteria</taxon>
        <taxon>Bacteria division TA06</taxon>
    </lineage>
</organism>
<proteinExistence type="predicted"/>
<dbReference type="EMBL" id="QNBC01000029">
    <property type="protein sequence ID" value="RKX66948.1"/>
    <property type="molecule type" value="Genomic_DNA"/>
</dbReference>
<evidence type="ECO:0000259" key="2">
    <source>
        <dbReference type="Pfam" id="PF18962"/>
    </source>
</evidence>
<dbReference type="Proteomes" id="UP000282321">
    <property type="component" value="Unassembled WGS sequence"/>
</dbReference>
<dbReference type="NCBIfam" id="TIGR04183">
    <property type="entry name" value="Por_Secre_tail"/>
    <property type="match status" value="1"/>
</dbReference>
<feature type="chain" id="PRO_5025054000" description="Secretion system C-terminal sorting domain-containing protein" evidence="1">
    <location>
        <begin position="20"/>
        <end position="540"/>
    </location>
</feature>
<gene>
    <name evidence="3" type="ORF">DRP44_03145</name>
</gene>
<keyword evidence="1" id="KW-0732">Signal</keyword>
<sequence length="540" mass="59847">MKKHLLVVLIVLVSFVFLSAEMTDVDMAKKGIFLQTQSVTDYSTITTNNSPDFGDMDNSSYREGNRWSDDILIMSKGVPTWGVLSTDVDETNQDIYVSLLVPHSGQDDTIYTYRSTDGGRNWSPFWTYQGSSIAGGIIDQEILVGHSTGGTWVYNFMMFDGSGSNSDNGLYVHWMRPDGSDAGWFNIIPGGDSLVRFSVDRNIEDPECFFIAYETNNAHVRRIMSSDSCRTWGNAGYVSSNGTRPSVAAGGDGYVYIAYQDSSSSAITVIRYTNNQISPAIDYFVVDTSSYGIYEPTVAAARTAPGDSQVAWILYSRTNSIGNKSIRRTYTTDGGNSWITPTIWSPVNQAHTTWNMVHPYIRVSYNSDLARAVATIRETDFDSLVYAYSTNDDPDTWSGRAILNEHRMTGEFSARVSYSNDCLGGYIVYREYNSANIWFDAYNWTGIKTSKTTKNSLITLNLAPNPAKGKTTLSYTLTEAGNVSIALFDIKGSLVKSIYNGYQNPGNHSINIEKHLLPGIYFIKLNAGSSTYTKSLTILD</sequence>
<comment type="caution">
    <text evidence="3">The sequence shown here is derived from an EMBL/GenBank/DDBJ whole genome shotgun (WGS) entry which is preliminary data.</text>
</comment>
<reference evidence="3 4" key="1">
    <citation type="submission" date="2018-06" db="EMBL/GenBank/DDBJ databases">
        <title>Extensive metabolic versatility and redundancy in microbially diverse, dynamic hydrothermal sediments.</title>
        <authorList>
            <person name="Dombrowski N."/>
            <person name="Teske A."/>
            <person name="Baker B.J."/>
        </authorList>
    </citation>
    <scope>NUCLEOTIDE SEQUENCE [LARGE SCALE GENOMIC DNA]</scope>
    <source>
        <strain evidence="3">B35_G9</strain>
    </source>
</reference>